<protein>
    <submittedName>
        <fullName evidence="2">Uncharacterized protein</fullName>
    </submittedName>
</protein>
<feature type="chain" id="PRO_5020457506" evidence="1">
    <location>
        <begin position="33"/>
        <end position="125"/>
    </location>
</feature>
<dbReference type="AlphaFoldDB" id="A0A4R5BF56"/>
<comment type="caution">
    <text evidence="2">The sequence shown here is derived from an EMBL/GenBank/DDBJ whole genome shotgun (WGS) entry which is preliminary data.</text>
</comment>
<keyword evidence="3" id="KW-1185">Reference proteome</keyword>
<dbReference type="RefSeq" id="WP_131895898.1">
    <property type="nucleotide sequence ID" value="NZ_SMKU01000112.1"/>
</dbReference>
<gene>
    <name evidence="2" type="ORF">E1298_21240</name>
</gene>
<dbReference type="Proteomes" id="UP000294513">
    <property type="component" value="Unassembled WGS sequence"/>
</dbReference>
<accession>A0A4R5BF56</accession>
<evidence type="ECO:0000313" key="3">
    <source>
        <dbReference type="Proteomes" id="UP000294513"/>
    </source>
</evidence>
<feature type="signal peptide" evidence="1">
    <location>
        <begin position="1"/>
        <end position="32"/>
    </location>
</feature>
<name>A0A4R5BF56_9ACTN</name>
<sequence length="125" mass="13781">MKRRMTKRGPAVALALMSLSAFFLLPAGMANASTATVCAGRENVPDGFVKINDIWDPTTCGRPTSITYNLWVIESTQDKAVGEWISVCAGWRPTGWATVETDWNPNRCGHPSSISENIWIIQRLV</sequence>
<dbReference type="OrthoDB" id="3539699at2"/>
<evidence type="ECO:0000313" key="2">
    <source>
        <dbReference type="EMBL" id="TDD83476.1"/>
    </source>
</evidence>
<evidence type="ECO:0000256" key="1">
    <source>
        <dbReference type="SAM" id="SignalP"/>
    </source>
</evidence>
<organism evidence="2 3">
    <name type="scientific">Actinomadura rubrisoli</name>
    <dbReference type="NCBI Taxonomy" id="2530368"/>
    <lineage>
        <taxon>Bacteria</taxon>
        <taxon>Bacillati</taxon>
        <taxon>Actinomycetota</taxon>
        <taxon>Actinomycetes</taxon>
        <taxon>Streptosporangiales</taxon>
        <taxon>Thermomonosporaceae</taxon>
        <taxon>Actinomadura</taxon>
    </lineage>
</organism>
<keyword evidence="1" id="KW-0732">Signal</keyword>
<dbReference type="EMBL" id="SMKU01000112">
    <property type="protein sequence ID" value="TDD83476.1"/>
    <property type="molecule type" value="Genomic_DNA"/>
</dbReference>
<proteinExistence type="predicted"/>
<reference evidence="2 3" key="1">
    <citation type="submission" date="2019-03" db="EMBL/GenBank/DDBJ databases">
        <title>Draft genome sequences of novel Actinobacteria.</title>
        <authorList>
            <person name="Sahin N."/>
            <person name="Ay H."/>
            <person name="Saygin H."/>
        </authorList>
    </citation>
    <scope>NUCLEOTIDE SEQUENCE [LARGE SCALE GENOMIC DNA]</scope>
    <source>
        <strain evidence="2 3">H3C3</strain>
    </source>
</reference>